<sequence length="275" mass="29914">MADPWFKFFPTDWRSDPKLRMCGLAARGLWIEMLALMHEATPYGHLLVSGLAPTDAQLAVLVGTSPDQIPALCGELESAGVFSRTKEGVIYSRRMTRVAKKSAIARKNGKNGGNPTLRKQKEISASDNQNSTEGVKPQKPEAIFQTASQLGAGTFLYDRLIEAASSRGQCHQNLAMGIGPITDLVAKGFDVDSDILPIVRERASPTIRSWSYFVTIIVQRHAERQAIPSKPAPKPADWSARVRAFEEDGTWAMSWGPRPGDPGCLVPDEITGAAA</sequence>
<evidence type="ECO:0000313" key="3">
    <source>
        <dbReference type="Proteomes" id="UP001595613"/>
    </source>
</evidence>
<evidence type="ECO:0000313" key="2">
    <source>
        <dbReference type="EMBL" id="MFC3706057.1"/>
    </source>
</evidence>
<gene>
    <name evidence="2" type="ORF">ACFOOL_14990</name>
</gene>
<proteinExistence type="predicted"/>
<protein>
    <recommendedName>
        <fullName evidence="4">DUF1376 domain-containing protein</fullName>
    </recommendedName>
</protein>
<dbReference type="RefSeq" id="WP_380098096.1">
    <property type="nucleotide sequence ID" value="NZ_JBHRYD010000014.1"/>
</dbReference>
<keyword evidence="3" id="KW-1185">Reference proteome</keyword>
<reference evidence="3" key="1">
    <citation type="journal article" date="2019" name="Int. J. Syst. Evol. Microbiol.">
        <title>The Global Catalogue of Microorganisms (GCM) 10K type strain sequencing project: providing services to taxonomists for standard genome sequencing and annotation.</title>
        <authorList>
            <consortium name="The Broad Institute Genomics Platform"/>
            <consortium name="The Broad Institute Genome Sequencing Center for Infectious Disease"/>
            <person name="Wu L."/>
            <person name="Ma J."/>
        </authorList>
    </citation>
    <scope>NUCLEOTIDE SEQUENCE [LARGE SCALE GENOMIC DNA]</scope>
    <source>
        <strain evidence="3">KCTC 42281</strain>
    </source>
</reference>
<feature type="region of interest" description="Disordered" evidence="1">
    <location>
        <begin position="102"/>
        <end position="137"/>
    </location>
</feature>
<evidence type="ECO:0008006" key="4">
    <source>
        <dbReference type="Google" id="ProtNLM"/>
    </source>
</evidence>
<evidence type="ECO:0000256" key="1">
    <source>
        <dbReference type="SAM" id="MobiDB-lite"/>
    </source>
</evidence>
<accession>A0ABV7X4B6</accession>
<dbReference type="Proteomes" id="UP001595613">
    <property type="component" value="Unassembled WGS sequence"/>
</dbReference>
<name>A0ABV7X4B6_9HYPH</name>
<dbReference type="EMBL" id="JBHRYD010000014">
    <property type="protein sequence ID" value="MFC3706057.1"/>
    <property type="molecule type" value="Genomic_DNA"/>
</dbReference>
<comment type="caution">
    <text evidence="2">The sequence shown here is derived from an EMBL/GenBank/DDBJ whole genome shotgun (WGS) entry which is preliminary data.</text>
</comment>
<organism evidence="2 3">
    <name type="scientific">Devosia honganensis</name>
    <dbReference type="NCBI Taxonomy" id="1610527"/>
    <lineage>
        <taxon>Bacteria</taxon>
        <taxon>Pseudomonadati</taxon>
        <taxon>Pseudomonadota</taxon>
        <taxon>Alphaproteobacteria</taxon>
        <taxon>Hyphomicrobiales</taxon>
        <taxon>Devosiaceae</taxon>
        <taxon>Devosia</taxon>
    </lineage>
</organism>